<keyword evidence="4" id="KW-0106">Calcium</keyword>
<dbReference type="EMBL" id="JBHSRJ010000001">
    <property type="protein sequence ID" value="MFC6041695.1"/>
    <property type="molecule type" value="Genomic_DNA"/>
</dbReference>
<protein>
    <submittedName>
        <fullName evidence="6">Arylsulfatase</fullName>
        <ecNumber evidence="6">3.1.6.-</ecNumber>
    </submittedName>
</protein>
<keyword evidence="3 6" id="KW-0378">Hydrolase</keyword>
<evidence type="ECO:0000256" key="3">
    <source>
        <dbReference type="ARBA" id="ARBA00022801"/>
    </source>
</evidence>
<organism evidence="6 7">
    <name type="scientific">Nocardioides hankookensis</name>
    <dbReference type="NCBI Taxonomy" id="443157"/>
    <lineage>
        <taxon>Bacteria</taxon>
        <taxon>Bacillati</taxon>
        <taxon>Actinomycetota</taxon>
        <taxon>Actinomycetes</taxon>
        <taxon>Propionibacteriales</taxon>
        <taxon>Nocardioidaceae</taxon>
        <taxon>Nocardioides</taxon>
    </lineage>
</organism>
<feature type="domain" description="Sulfatase N-terminal" evidence="5">
    <location>
        <begin position="51"/>
        <end position="473"/>
    </location>
</feature>
<dbReference type="RefSeq" id="WP_379149563.1">
    <property type="nucleotide sequence ID" value="NZ_JBHSRJ010000001.1"/>
</dbReference>
<dbReference type="PANTHER" id="PTHR42693">
    <property type="entry name" value="ARYLSULFATASE FAMILY MEMBER"/>
    <property type="match status" value="1"/>
</dbReference>
<dbReference type="Gene3D" id="3.40.720.10">
    <property type="entry name" value="Alkaline Phosphatase, subunit A"/>
    <property type="match status" value="1"/>
</dbReference>
<dbReference type="Pfam" id="PF00884">
    <property type="entry name" value="Sulfatase"/>
    <property type="match status" value="1"/>
</dbReference>
<accession>A0ABW1LCH7</accession>
<evidence type="ECO:0000259" key="5">
    <source>
        <dbReference type="Pfam" id="PF00884"/>
    </source>
</evidence>
<dbReference type="Gene3D" id="3.30.1120.10">
    <property type="match status" value="1"/>
</dbReference>
<dbReference type="InterPro" id="IPR024607">
    <property type="entry name" value="Sulfatase_CS"/>
</dbReference>
<reference evidence="7" key="1">
    <citation type="journal article" date="2019" name="Int. J. Syst. Evol. Microbiol.">
        <title>The Global Catalogue of Microorganisms (GCM) 10K type strain sequencing project: providing services to taxonomists for standard genome sequencing and annotation.</title>
        <authorList>
            <consortium name="The Broad Institute Genomics Platform"/>
            <consortium name="The Broad Institute Genome Sequencing Center for Infectious Disease"/>
            <person name="Wu L."/>
            <person name="Ma J."/>
        </authorList>
    </citation>
    <scope>NUCLEOTIDE SEQUENCE [LARGE SCALE GENOMIC DNA]</scope>
    <source>
        <strain evidence="7">CCUG 54522</strain>
    </source>
</reference>
<dbReference type="InterPro" id="IPR000917">
    <property type="entry name" value="Sulfatase_N"/>
</dbReference>
<dbReference type="GO" id="GO:0016787">
    <property type="term" value="F:hydrolase activity"/>
    <property type="evidence" value="ECO:0007669"/>
    <property type="project" value="UniProtKB-KW"/>
</dbReference>
<dbReference type="Proteomes" id="UP001596135">
    <property type="component" value="Unassembled WGS sequence"/>
</dbReference>
<evidence type="ECO:0000256" key="4">
    <source>
        <dbReference type="ARBA" id="ARBA00022837"/>
    </source>
</evidence>
<dbReference type="InterPro" id="IPR017850">
    <property type="entry name" value="Alkaline_phosphatase_core_sf"/>
</dbReference>
<evidence type="ECO:0000256" key="2">
    <source>
        <dbReference type="ARBA" id="ARBA00022723"/>
    </source>
</evidence>
<keyword evidence="2" id="KW-0479">Metal-binding</keyword>
<dbReference type="InterPro" id="IPR050738">
    <property type="entry name" value="Sulfatase"/>
</dbReference>
<comment type="caution">
    <text evidence="6">The sequence shown here is derived from an EMBL/GenBank/DDBJ whole genome shotgun (WGS) entry which is preliminary data.</text>
</comment>
<keyword evidence="7" id="KW-1185">Reference proteome</keyword>
<name>A0ABW1LCH7_9ACTN</name>
<dbReference type="EC" id="3.1.6.-" evidence="6"/>
<evidence type="ECO:0000313" key="6">
    <source>
        <dbReference type="EMBL" id="MFC6041695.1"/>
    </source>
</evidence>
<proteinExistence type="inferred from homology"/>
<dbReference type="CDD" id="cd16025">
    <property type="entry name" value="PAS_like"/>
    <property type="match status" value="1"/>
</dbReference>
<evidence type="ECO:0000313" key="7">
    <source>
        <dbReference type="Proteomes" id="UP001596135"/>
    </source>
</evidence>
<dbReference type="PROSITE" id="PS00523">
    <property type="entry name" value="SULFATASE_1"/>
    <property type="match status" value="1"/>
</dbReference>
<evidence type="ECO:0000256" key="1">
    <source>
        <dbReference type="ARBA" id="ARBA00008779"/>
    </source>
</evidence>
<dbReference type="SUPFAM" id="SSF53649">
    <property type="entry name" value="Alkaline phosphatase-like"/>
    <property type="match status" value="1"/>
</dbReference>
<comment type="similarity">
    <text evidence="1">Belongs to the sulfatase family.</text>
</comment>
<gene>
    <name evidence="6" type="ORF">ACFPYL_01330</name>
</gene>
<sequence>MSGRGGSVVTTSDPGGVLVAKQFKGVVNLDVRDSVADWTPFREPPAPDGAPNVLLVLYDDTGLAAWSPYGGRINMPTMQKLADNGLTYTQWHTTALCSPTRSCLLTGRNHHQNGFAQIAEGAQGFPGHTGHIPMENATIGEVLRENGYNTFWVGKNHNIPLDEWAVGASKRNWPLARGFDRFYGFIGGETNNWYPTLAEDNHYVDQPSMPEEGYHLSKDLADKAISYIADSKTSAPKKPWYLWFCPGANHAPHHAPEEYIAKYAGQFDDGYEAYREWVLPRMVEKGILPEGTALTDINPLPGEAAQPLDHVRPWDSLSDDEKRLFARMAETYAGFSEYTDAQVGRIIDYLEETGQLDNTIVMYCADNGASGEGTPNGSVNENKFFNAWPDEMDENLALLDELGSPATYNHYPTGWATAFSTPFKMFKRYTYQGGVADPLVISWPKGIEARGEVRTQYHHAVDVVPTILECVGIEMPDQVLGYAQTELPGVSMKYSFDADGPTQKVIQYYEMFGTRALWHDGWHVVAQRAPQQGATAADFVNETWELYHSEEDRAEAHDLADQHPEKVKELVNLWYVEAGKYDVLPLDNRSLEDLVKEMPVADIPEGGIYRYYPDTSPLPEFNAAEIRGRSFKILADVELTEDSEGVLIANGARFGGHTLFVKDRKLWYVNNFLGIPPEQQLVSPDVLPTGAHVLGVEFSKESHGDRGQAIGTATLYVDDLAVAKGDWKTQPGHFALCGEGLTVGRDSSDPVTKEYAAPYAFTGGRIKVVEINIGDDVYVDRERDFHAAMSRD</sequence>
<dbReference type="PANTHER" id="PTHR42693:SF43">
    <property type="entry name" value="BLL2667 PROTEIN"/>
    <property type="match status" value="1"/>
</dbReference>